<dbReference type="CDD" id="cd01412">
    <property type="entry name" value="SIRT5_Af1_CobB"/>
    <property type="match status" value="1"/>
</dbReference>
<keyword evidence="2 3" id="KW-0520">NAD</keyword>
<feature type="binding site" evidence="3">
    <location>
        <begin position="102"/>
        <end position="105"/>
    </location>
    <ligand>
        <name>NAD(+)</name>
        <dbReference type="ChEBI" id="CHEBI:57540"/>
    </ligand>
</feature>
<comment type="cofactor">
    <cofactor evidence="3">
        <name>Zn(2+)</name>
        <dbReference type="ChEBI" id="CHEBI:29105"/>
    </cofactor>
    <text evidence="3">Binds 1 zinc ion per subunit.</text>
</comment>
<dbReference type="EC" id="2.3.1.286" evidence="3"/>
<dbReference type="GO" id="GO:0008270">
    <property type="term" value="F:zinc ion binding"/>
    <property type="evidence" value="ECO:0007669"/>
    <property type="project" value="UniProtKB-UniRule"/>
</dbReference>
<dbReference type="InterPro" id="IPR050134">
    <property type="entry name" value="NAD-dep_sirtuin_deacylases"/>
</dbReference>
<dbReference type="Gene3D" id="3.30.1600.10">
    <property type="entry name" value="SIR2/SIRT2 'Small Domain"/>
    <property type="match status" value="1"/>
</dbReference>
<dbReference type="NCBIfam" id="NF001753">
    <property type="entry name" value="PRK00481.1-3"/>
    <property type="match status" value="1"/>
</dbReference>
<dbReference type="InterPro" id="IPR026590">
    <property type="entry name" value="Ssirtuin_cat_dom"/>
</dbReference>
<protein>
    <recommendedName>
        <fullName evidence="3">NAD-dependent protein deacylase</fullName>
        <ecNumber evidence="3">2.3.1.286</ecNumber>
    </recommendedName>
    <alternativeName>
        <fullName evidence="3">Regulatory protein SIR2 homolog</fullName>
    </alternativeName>
</protein>
<feature type="active site" description="Proton acceptor" evidence="3 4">
    <location>
        <position position="120"/>
    </location>
</feature>
<dbReference type="GO" id="GO:0005737">
    <property type="term" value="C:cytoplasm"/>
    <property type="evidence" value="ECO:0007669"/>
    <property type="project" value="UniProtKB-SubCell"/>
</dbReference>
<evidence type="ECO:0000256" key="2">
    <source>
        <dbReference type="ARBA" id="ARBA00023027"/>
    </source>
</evidence>
<dbReference type="Proteomes" id="UP000030661">
    <property type="component" value="Unassembled WGS sequence"/>
</dbReference>
<feature type="binding site" evidence="3 4">
    <location>
        <position position="149"/>
    </location>
    <ligand>
        <name>Zn(2+)</name>
        <dbReference type="ChEBI" id="CHEBI:29105"/>
    </ligand>
</feature>
<keyword evidence="7" id="KW-1185">Reference proteome</keyword>
<evidence type="ECO:0000313" key="7">
    <source>
        <dbReference type="Proteomes" id="UP000030661"/>
    </source>
</evidence>
<feature type="binding site" evidence="3">
    <location>
        <position position="71"/>
    </location>
    <ligand>
        <name>substrate</name>
    </ligand>
</feature>
<keyword evidence="3 4" id="KW-0479">Metal-binding</keyword>
<sequence>MKNQQFNIAVQKLHAATSIAVITGAGVSAESGIPTFRGAGGLWDQFSIEDLATPEGFQRNPRLVWEWYSWRRNEYGNAQPNPAHYTIAAMEAYYPEFLLITQNIDTLHSKAGSTKLLEIHGNIYKARCTECETVFDNLYTSLPEDLIRCPACHALARPHIVWFGELYDMRLINQATAFLATTDVVIVVGTSGMVSTPVYFALEALQHGAYVIDINPEVSEVSGHAHCHLQEKAGIALPKLWEAIKTHKTAL</sequence>
<reference evidence="6" key="1">
    <citation type="journal article" date="2015" name="PeerJ">
        <title>First genomic representation of candidate bacterial phylum KSB3 points to enhanced environmental sensing as a trigger of wastewater bulking.</title>
        <authorList>
            <person name="Sekiguchi Y."/>
            <person name="Ohashi A."/>
            <person name="Parks D.H."/>
            <person name="Yamauchi T."/>
            <person name="Tyson G.W."/>
            <person name="Hugenholtz P."/>
        </authorList>
    </citation>
    <scope>NUCLEOTIDE SEQUENCE [LARGE SCALE GENOMIC DNA]</scope>
</reference>
<dbReference type="PROSITE" id="PS50305">
    <property type="entry name" value="SIRTUIN"/>
    <property type="match status" value="1"/>
</dbReference>
<dbReference type="GO" id="GO:0017136">
    <property type="term" value="F:histone deacetylase activity, NAD-dependent"/>
    <property type="evidence" value="ECO:0007669"/>
    <property type="project" value="TreeGrafter"/>
</dbReference>
<comment type="similarity">
    <text evidence="3">Belongs to the sirtuin family. Class III subfamily.</text>
</comment>
<comment type="domain">
    <text evidence="3">2 residues (Tyr-68 and Arg-71) present in a large hydrophobic pocket are probably involved in substrate specificity. They are important for desuccinylation activity, but dispensable for deacetylation activity.</text>
</comment>
<keyword evidence="3 4" id="KW-0862">Zinc</keyword>
<evidence type="ECO:0000313" key="6">
    <source>
        <dbReference type="EMBL" id="GAK56908.1"/>
    </source>
</evidence>
<dbReference type="Pfam" id="PF02146">
    <property type="entry name" value="SIR2"/>
    <property type="match status" value="1"/>
</dbReference>
<dbReference type="PANTHER" id="PTHR11085">
    <property type="entry name" value="NAD-DEPENDENT PROTEIN DEACYLASE SIRTUIN-5, MITOCHONDRIAL-RELATED"/>
    <property type="match status" value="1"/>
</dbReference>
<comment type="catalytic activity">
    <reaction evidence="3">
        <text>N(6)-succinyl-L-lysyl-[protein] + NAD(+) + H2O = 2''-O-succinyl-ADP-D-ribose + nicotinamide + L-lysyl-[protein]</text>
        <dbReference type="Rhea" id="RHEA:47668"/>
        <dbReference type="Rhea" id="RHEA-COMP:9752"/>
        <dbReference type="Rhea" id="RHEA-COMP:11877"/>
        <dbReference type="ChEBI" id="CHEBI:15377"/>
        <dbReference type="ChEBI" id="CHEBI:17154"/>
        <dbReference type="ChEBI" id="CHEBI:29969"/>
        <dbReference type="ChEBI" id="CHEBI:57540"/>
        <dbReference type="ChEBI" id="CHEBI:87830"/>
        <dbReference type="ChEBI" id="CHEBI:87832"/>
    </reaction>
</comment>
<name>A0A081BX53_VECG1</name>
<feature type="binding site" evidence="3">
    <location>
        <position position="233"/>
    </location>
    <ligand>
        <name>NAD(+)</name>
        <dbReference type="ChEBI" id="CHEBI:57540"/>
    </ligand>
</feature>
<feature type="domain" description="Deacetylase sirtuin-type" evidence="5">
    <location>
        <begin position="1"/>
        <end position="250"/>
    </location>
</feature>
<dbReference type="eggNOG" id="COG0846">
    <property type="taxonomic scope" value="Bacteria"/>
</dbReference>
<dbReference type="STRING" id="1499967.U27_03872"/>
<dbReference type="SUPFAM" id="SSF52467">
    <property type="entry name" value="DHS-like NAD/FAD-binding domain"/>
    <property type="match status" value="1"/>
</dbReference>
<dbReference type="PANTHER" id="PTHR11085:SF4">
    <property type="entry name" value="NAD-DEPENDENT PROTEIN DEACYLASE"/>
    <property type="match status" value="1"/>
</dbReference>
<evidence type="ECO:0000256" key="3">
    <source>
        <dbReference type="HAMAP-Rule" id="MF_01121"/>
    </source>
</evidence>
<evidence type="ECO:0000259" key="5">
    <source>
        <dbReference type="PROSITE" id="PS50305"/>
    </source>
</evidence>
<dbReference type="Gene3D" id="3.40.50.1220">
    <property type="entry name" value="TPP-binding domain"/>
    <property type="match status" value="1"/>
</dbReference>
<evidence type="ECO:0000256" key="4">
    <source>
        <dbReference type="PROSITE-ProRule" id="PRU00236"/>
    </source>
</evidence>
<keyword evidence="1" id="KW-0808">Transferase</keyword>
<feature type="binding site" evidence="3">
    <location>
        <begin position="24"/>
        <end position="43"/>
    </location>
    <ligand>
        <name>NAD(+)</name>
        <dbReference type="ChEBI" id="CHEBI:57540"/>
    </ligand>
</feature>
<dbReference type="InterPro" id="IPR029035">
    <property type="entry name" value="DHS-like_NAD/FAD-binding_dom"/>
</dbReference>
<feature type="binding site" evidence="3">
    <location>
        <position position="68"/>
    </location>
    <ligand>
        <name>substrate</name>
    </ligand>
</feature>
<dbReference type="InterPro" id="IPR027546">
    <property type="entry name" value="Sirtuin_class_III"/>
</dbReference>
<comment type="subcellular location">
    <subcellularLocation>
        <location evidence="3">Cytoplasm</location>
    </subcellularLocation>
</comment>
<gene>
    <name evidence="3" type="primary">cobB</name>
    <name evidence="6" type="ORF">U27_03872</name>
</gene>
<dbReference type="GO" id="GO:0036055">
    <property type="term" value="F:protein-succinyllysine desuccinylase activity"/>
    <property type="evidence" value="ECO:0007669"/>
    <property type="project" value="UniProtKB-UniRule"/>
</dbReference>
<keyword evidence="3" id="KW-0963">Cytoplasm</keyword>
<comment type="function">
    <text evidence="3">NAD-dependent lysine deacetylase and desuccinylase that specifically removes acetyl and succinyl groups on target proteins. Modulates the activities of several proteins which are inactive in their acylated form.</text>
</comment>
<dbReference type="AlphaFoldDB" id="A0A081BX53"/>
<dbReference type="GO" id="GO:0036054">
    <property type="term" value="F:protein-malonyllysine demalonylase activity"/>
    <property type="evidence" value="ECO:0007669"/>
    <property type="project" value="InterPro"/>
</dbReference>
<dbReference type="HOGENOM" id="CLU_023643_3_1_0"/>
<organism evidence="6">
    <name type="scientific">Vecturithrix granuli</name>
    <dbReference type="NCBI Taxonomy" id="1499967"/>
    <lineage>
        <taxon>Bacteria</taxon>
        <taxon>Candidatus Moduliflexota</taxon>
        <taxon>Candidatus Vecturitrichia</taxon>
        <taxon>Candidatus Vecturitrichales</taxon>
        <taxon>Candidatus Vecturitrichaceae</taxon>
        <taxon>Candidatus Vecturithrix</taxon>
    </lineage>
</organism>
<dbReference type="HAMAP" id="MF_01121">
    <property type="entry name" value="Sirtuin_ClassIII"/>
    <property type="match status" value="1"/>
</dbReference>
<dbReference type="EMBL" id="DF820465">
    <property type="protein sequence ID" value="GAK56908.1"/>
    <property type="molecule type" value="Genomic_DNA"/>
</dbReference>
<proteinExistence type="inferred from homology"/>
<evidence type="ECO:0000256" key="1">
    <source>
        <dbReference type="ARBA" id="ARBA00022679"/>
    </source>
</evidence>
<comment type="catalytic activity">
    <reaction evidence="3">
        <text>N(6)-acetyl-L-lysyl-[protein] + NAD(+) + H2O = 2''-O-acetyl-ADP-D-ribose + nicotinamide + L-lysyl-[protein]</text>
        <dbReference type="Rhea" id="RHEA:43636"/>
        <dbReference type="Rhea" id="RHEA-COMP:9752"/>
        <dbReference type="Rhea" id="RHEA-COMP:10731"/>
        <dbReference type="ChEBI" id="CHEBI:15377"/>
        <dbReference type="ChEBI" id="CHEBI:17154"/>
        <dbReference type="ChEBI" id="CHEBI:29969"/>
        <dbReference type="ChEBI" id="CHEBI:57540"/>
        <dbReference type="ChEBI" id="CHEBI:61930"/>
        <dbReference type="ChEBI" id="CHEBI:83767"/>
        <dbReference type="EC" id="2.3.1.286"/>
    </reaction>
</comment>
<feature type="binding site" evidence="3 4">
    <location>
        <position position="152"/>
    </location>
    <ligand>
        <name>Zn(2+)</name>
        <dbReference type="ChEBI" id="CHEBI:29105"/>
    </ligand>
</feature>
<feature type="binding site" evidence="3">
    <location>
        <begin position="215"/>
        <end position="217"/>
    </location>
    <ligand>
        <name>NAD(+)</name>
        <dbReference type="ChEBI" id="CHEBI:57540"/>
    </ligand>
</feature>
<accession>A0A081BX53</accession>
<feature type="binding site" evidence="3 4">
    <location>
        <position position="131"/>
    </location>
    <ligand>
        <name>Zn(2+)</name>
        <dbReference type="ChEBI" id="CHEBI:29105"/>
    </ligand>
</feature>
<dbReference type="GO" id="GO:0070403">
    <property type="term" value="F:NAD+ binding"/>
    <property type="evidence" value="ECO:0007669"/>
    <property type="project" value="UniProtKB-UniRule"/>
</dbReference>
<dbReference type="InterPro" id="IPR026591">
    <property type="entry name" value="Sirtuin_cat_small_dom_sf"/>
</dbReference>
<feature type="binding site" evidence="3">
    <location>
        <begin position="189"/>
        <end position="191"/>
    </location>
    <ligand>
        <name>NAD(+)</name>
        <dbReference type="ChEBI" id="CHEBI:57540"/>
    </ligand>
</feature>
<dbReference type="InterPro" id="IPR003000">
    <property type="entry name" value="Sirtuin"/>
</dbReference>
<feature type="binding site" evidence="3 4">
    <location>
        <position position="128"/>
    </location>
    <ligand>
        <name>Zn(2+)</name>
        <dbReference type="ChEBI" id="CHEBI:29105"/>
    </ligand>
</feature>